<keyword evidence="2" id="KW-1185">Reference proteome</keyword>
<dbReference type="Proteomes" id="UP000215545">
    <property type="component" value="Unassembled WGS sequence"/>
</dbReference>
<protein>
    <submittedName>
        <fullName evidence="1">Uncharacterized protein</fullName>
    </submittedName>
</protein>
<comment type="caution">
    <text evidence="1">The sequence shown here is derived from an EMBL/GenBank/DDBJ whole genome shotgun (WGS) entry which is preliminary data.</text>
</comment>
<organism evidence="1 2">
    <name type="scientific">Domibacillus enclensis</name>
    <dbReference type="NCBI Taxonomy" id="1017273"/>
    <lineage>
        <taxon>Bacteria</taxon>
        <taxon>Bacillati</taxon>
        <taxon>Bacillota</taxon>
        <taxon>Bacilli</taxon>
        <taxon>Bacillales</taxon>
        <taxon>Bacillaceae</taxon>
        <taxon>Domibacillus</taxon>
    </lineage>
</organism>
<reference evidence="2" key="1">
    <citation type="submission" date="2017-03" db="EMBL/GenBank/DDBJ databases">
        <title>Bacillus sp. V-88(T) DSM27956, whole genome shotgun sequencing project.</title>
        <authorList>
            <person name="Dastager S.G."/>
            <person name="Neurgaonkar P.S."/>
            <person name="Dharne M.S."/>
        </authorList>
    </citation>
    <scope>NUCLEOTIDE SEQUENCE [LARGE SCALE GENOMIC DNA]</scope>
    <source>
        <strain evidence="2">DSM 25145</strain>
    </source>
</reference>
<dbReference type="EMBL" id="MWSK01000005">
    <property type="protein sequence ID" value="OXS77616.1"/>
    <property type="molecule type" value="Genomic_DNA"/>
</dbReference>
<accession>A0ABX4E8G4</accession>
<evidence type="ECO:0000313" key="1">
    <source>
        <dbReference type="EMBL" id="OXS77616.1"/>
    </source>
</evidence>
<gene>
    <name evidence="1" type="ORF">B1B05_12345</name>
</gene>
<proteinExistence type="predicted"/>
<name>A0ABX4E8G4_9BACI</name>
<evidence type="ECO:0000313" key="2">
    <source>
        <dbReference type="Proteomes" id="UP000215545"/>
    </source>
</evidence>
<sequence>MKQRQMNPSLCFRADSNYSAKKMIVHFIKSDDPENSIIDNKYVETRRKGVKIFYKNDAEICGF</sequence>
<dbReference type="RefSeq" id="WP_045850354.1">
    <property type="nucleotide sequence ID" value="NZ_FTLX01000005.1"/>
</dbReference>